<gene>
    <name evidence="2" type="ORF">DKT77_04660</name>
</gene>
<accession>A0A2V2LE55</accession>
<feature type="signal peptide" evidence="1">
    <location>
        <begin position="1"/>
        <end position="16"/>
    </location>
</feature>
<keyword evidence="3" id="KW-1185">Reference proteome</keyword>
<dbReference type="OrthoDB" id="7812761at2"/>
<dbReference type="EMBL" id="QGKU01000016">
    <property type="protein sequence ID" value="PWR03830.1"/>
    <property type="molecule type" value="Genomic_DNA"/>
</dbReference>
<keyword evidence="1" id="KW-0732">Signal</keyword>
<evidence type="ECO:0000256" key="1">
    <source>
        <dbReference type="SAM" id="SignalP"/>
    </source>
</evidence>
<dbReference type="Proteomes" id="UP000245680">
    <property type="component" value="Unassembled WGS sequence"/>
</dbReference>
<comment type="caution">
    <text evidence="2">The sequence shown here is derived from an EMBL/GenBank/DDBJ whole genome shotgun (WGS) entry which is preliminary data.</text>
</comment>
<evidence type="ECO:0000313" key="2">
    <source>
        <dbReference type="EMBL" id="PWR03830.1"/>
    </source>
</evidence>
<dbReference type="AlphaFoldDB" id="A0A2V2LE55"/>
<organism evidence="2 3">
    <name type="scientific">Meridianimarinicoccus roseus</name>
    <dbReference type="NCBI Taxonomy" id="2072018"/>
    <lineage>
        <taxon>Bacteria</taxon>
        <taxon>Pseudomonadati</taxon>
        <taxon>Pseudomonadota</taxon>
        <taxon>Alphaproteobacteria</taxon>
        <taxon>Rhodobacterales</taxon>
        <taxon>Paracoccaceae</taxon>
        <taxon>Meridianimarinicoccus</taxon>
    </lineage>
</organism>
<feature type="chain" id="PRO_5015874041" evidence="1">
    <location>
        <begin position="17"/>
        <end position="302"/>
    </location>
</feature>
<evidence type="ECO:0000313" key="3">
    <source>
        <dbReference type="Proteomes" id="UP000245680"/>
    </source>
</evidence>
<name>A0A2V2LE55_9RHOB</name>
<reference evidence="2 3" key="1">
    <citation type="submission" date="2018-05" db="EMBL/GenBank/DDBJ databases">
        <title>Rhodobacteraceae gen. nov., sp. nov. isolated from sea water.</title>
        <authorList>
            <person name="Ren Y."/>
        </authorList>
    </citation>
    <scope>NUCLEOTIDE SEQUENCE [LARGE SCALE GENOMIC DNA]</scope>
    <source>
        <strain evidence="2 3">TG-679</strain>
    </source>
</reference>
<protein>
    <submittedName>
        <fullName evidence="2">Uncharacterized protein</fullName>
    </submittedName>
</protein>
<proteinExistence type="predicted"/>
<sequence length="302" mass="33363">MLTILAVLFSAASATAADKQSFLDLARTGWNYELRTTMLGRDLGIPIHINGRDLSGAALCVVGEAPTPRTAEVLDAFRALSRHVFGKPLPMRHAGAEARLCGSGRMAILRLYSGFPPNAALTADLRRLDEVYDLGLPRGREFMATSPAMAQTFFGRRGAATHLMVQQAAGGPGSALEETYYRSILLEELFQSFTFGMDVLMLRMEPHFLSKLQEVPLNLHRFSWGSPDFMRAMLRSNPPGLCEFDLLMMHAVALAPVDETTEPAFIDFIDAEFERLSRLARDTAADPRFALIVDRECRALVP</sequence>